<feature type="transmembrane region" description="Helical" evidence="1">
    <location>
        <begin position="49"/>
        <end position="71"/>
    </location>
</feature>
<keyword evidence="1" id="KW-0812">Transmembrane</keyword>
<keyword evidence="1" id="KW-0472">Membrane</keyword>
<dbReference type="GO" id="GO:0005886">
    <property type="term" value="C:plasma membrane"/>
    <property type="evidence" value="ECO:0007669"/>
    <property type="project" value="TreeGrafter"/>
</dbReference>
<evidence type="ECO:0000313" key="2">
    <source>
        <dbReference type="EMBL" id="AHF25256.1"/>
    </source>
</evidence>
<feature type="transmembrane region" description="Helical" evidence="1">
    <location>
        <begin position="120"/>
        <end position="140"/>
    </location>
</feature>
<reference evidence="2" key="1">
    <citation type="journal article" date="2013" name="PLoS ONE">
        <title>Metagenomic insights into the carbohydrate-active enzymes carried by the microorganisms adhering to solid digesta in the rumen of cows.</title>
        <authorList>
            <person name="Wang L."/>
            <person name="Hatem A."/>
            <person name="Catalyurek U.V."/>
            <person name="Morrison M."/>
            <person name="Yu Z."/>
        </authorList>
    </citation>
    <scope>NUCLEOTIDE SEQUENCE</scope>
</reference>
<protein>
    <recommendedName>
        <fullName evidence="3">Acid-resistance membrane protein</fullName>
    </recommendedName>
</protein>
<feature type="transmembrane region" description="Helical" evidence="1">
    <location>
        <begin position="18"/>
        <end position="37"/>
    </location>
</feature>
<feature type="transmembrane region" description="Helical" evidence="1">
    <location>
        <begin position="146"/>
        <end position="167"/>
    </location>
</feature>
<evidence type="ECO:0000256" key="1">
    <source>
        <dbReference type="SAM" id="Phobius"/>
    </source>
</evidence>
<dbReference type="InterPro" id="IPR052712">
    <property type="entry name" value="Acid_resist_chaperone_HdeD"/>
</dbReference>
<organism evidence="2">
    <name type="scientific">uncultured bacterium Contig1604</name>
    <dbReference type="NCBI Taxonomy" id="1393470"/>
    <lineage>
        <taxon>Bacteria</taxon>
        <taxon>environmental samples</taxon>
    </lineage>
</organism>
<dbReference type="PANTHER" id="PTHR34989:SF1">
    <property type="entry name" value="PROTEIN HDED"/>
    <property type="match status" value="1"/>
</dbReference>
<dbReference type="PANTHER" id="PTHR34989">
    <property type="entry name" value="PROTEIN HDED"/>
    <property type="match status" value="1"/>
</dbReference>
<evidence type="ECO:0008006" key="3">
    <source>
        <dbReference type="Google" id="ProtNLM"/>
    </source>
</evidence>
<sequence>MILAGITCFFTPVETSSVIPFIFGLAMVIDGIGRIIAWFSIREYAPQSGWVLASSIISLVFGLMLVTSPMLQLSVGVFVVLMTGWWILALGIIRIVHAFHLLKIKRESPDYVFGEMIGSNWWVALILGLLLGVLGVIVILNPLLGLGVIGVVVGCGMITAGINLIFLSTNAWLW</sequence>
<keyword evidence="1" id="KW-1133">Transmembrane helix</keyword>
<accession>W0FK17</accession>
<dbReference type="EMBL" id="KC246826">
    <property type="protein sequence ID" value="AHF25256.1"/>
    <property type="molecule type" value="Genomic_DNA"/>
</dbReference>
<feature type="transmembrane region" description="Helical" evidence="1">
    <location>
        <begin position="77"/>
        <end position="99"/>
    </location>
</feature>
<name>W0FK17_9BACT</name>
<dbReference type="Pfam" id="PF03729">
    <property type="entry name" value="DUF308"/>
    <property type="match status" value="2"/>
</dbReference>
<dbReference type="AlphaFoldDB" id="W0FK17"/>
<proteinExistence type="predicted"/>
<dbReference type="InterPro" id="IPR005325">
    <property type="entry name" value="DUF308_memb"/>
</dbReference>